<keyword evidence="5 7" id="KW-0472">Membrane</keyword>
<name>A0A951P869_9CYAN</name>
<evidence type="ECO:0000259" key="8">
    <source>
        <dbReference type="Pfam" id="PF06738"/>
    </source>
</evidence>
<evidence type="ECO:0000256" key="1">
    <source>
        <dbReference type="ARBA" id="ARBA00004651"/>
    </source>
</evidence>
<dbReference type="Pfam" id="PF06738">
    <property type="entry name" value="ThrE"/>
    <property type="match status" value="1"/>
</dbReference>
<evidence type="ECO:0000256" key="5">
    <source>
        <dbReference type="ARBA" id="ARBA00023136"/>
    </source>
</evidence>
<evidence type="ECO:0000313" key="9">
    <source>
        <dbReference type="EMBL" id="MBW4464843.1"/>
    </source>
</evidence>
<dbReference type="EMBL" id="JAHHHV010000022">
    <property type="protein sequence ID" value="MBW4464843.1"/>
    <property type="molecule type" value="Genomic_DNA"/>
</dbReference>
<feature type="transmembrane region" description="Helical" evidence="7">
    <location>
        <begin position="244"/>
        <end position="264"/>
    </location>
</feature>
<evidence type="ECO:0000256" key="2">
    <source>
        <dbReference type="ARBA" id="ARBA00022475"/>
    </source>
</evidence>
<evidence type="ECO:0000313" key="10">
    <source>
        <dbReference type="Proteomes" id="UP000707356"/>
    </source>
</evidence>
<accession>A0A951P869</accession>
<comment type="subcellular location">
    <subcellularLocation>
        <location evidence="1">Cell membrane</location>
        <topology evidence="1">Multi-pass membrane protein</topology>
    </subcellularLocation>
</comment>
<comment type="caution">
    <text evidence="9">The sequence shown here is derived from an EMBL/GenBank/DDBJ whole genome shotgun (WGS) entry which is preliminary data.</text>
</comment>
<evidence type="ECO:0000256" key="4">
    <source>
        <dbReference type="ARBA" id="ARBA00022989"/>
    </source>
</evidence>
<dbReference type="PANTHER" id="PTHR34390">
    <property type="entry name" value="UPF0442 PROTEIN YJJB-RELATED"/>
    <property type="match status" value="1"/>
</dbReference>
<feature type="transmembrane region" description="Helical" evidence="7">
    <location>
        <begin position="211"/>
        <end position="232"/>
    </location>
</feature>
<keyword evidence="4 7" id="KW-1133">Transmembrane helix</keyword>
<dbReference type="AlphaFoldDB" id="A0A951P869"/>
<feature type="transmembrane region" description="Helical" evidence="7">
    <location>
        <begin position="124"/>
        <end position="141"/>
    </location>
</feature>
<dbReference type="PANTHER" id="PTHR34390:SF2">
    <property type="entry name" value="SUCCINATE TRANSPORTER SUBUNIT YJJP-RELATED"/>
    <property type="match status" value="1"/>
</dbReference>
<dbReference type="InterPro" id="IPR010619">
    <property type="entry name" value="ThrE-like_N"/>
</dbReference>
<evidence type="ECO:0000256" key="6">
    <source>
        <dbReference type="ARBA" id="ARBA00034125"/>
    </source>
</evidence>
<evidence type="ECO:0000256" key="7">
    <source>
        <dbReference type="SAM" id="Phobius"/>
    </source>
</evidence>
<dbReference type="GO" id="GO:0022857">
    <property type="term" value="F:transmembrane transporter activity"/>
    <property type="evidence" value="ECO:0007669"/>
    <property type="project" value="InterPro"/>
</dbReference>
<dbReference type="Proteomes" id="UP000707356">
    <property type="component" value="Unassembled WGS sequence"/>
</dbReference>
<comment type="similarity">
    <text evidence="6">Belongs to the ThrE exporter (TC 2.A.79) family.</text>
</comment>
<feature type="transmembrane region" description="Helical" evidence="7">
    <location>
        <begin position="176"/>
        <end position="199"/>
    </location>
</feature>
<keyword evidence="2" id="KW-1003">Cell membrane</keyword>
<evidence type="ECO:0000256" key="3">
    <source>
        <dbReference type="ARBA" id="ARBA00022692"/>
    </source>
</evidence>
<protein>
    <submittedName>
        <fullName evidence="9">Threonine/serine exporter family protein</fullName>
    </submittedName>
</protein>
<keyword evidence="3 7" id="KW-0812">Transmembrane</keyword>
<organism evidence="9 10">
    <name type="scientific">Pegethrix bostrychoides GSE-TBD4-15B</name>
    <dbReference type="NCBI Taxonomy" id="2839662"/>
    <lineage>
        <taxon>Bacteria</taxon>
        <taxon>Bacillati</taxon>
        <taxon>Cyanobacteriota</taxon>
        <taxon>Cyanophyceae</taxon>
        <taxon>Oculatellales</taxon>
        <taxon>Oculatellaceae</taxon>
        <taxon>Pegethrix</taxon>
    </lineage>
</organism>
<sequence>MGRASERLQLTFQELAEIMQVVMRVGVLMLKSGTISFRVDQAMQRVALALGAERLDAYVTITGITASIHCGDQHYTQIATVKGIGVDMSRLGAVEHLSKHLPAVILPGDLQMQLDKIEQTPPPYSRRVVLLAVAAACGSFAVISGGGWLDCLTAFISAGLGLSLRMRLQAIRLNPIATTMICSAVATLICHLLILGLSLWEIESPTPKASFLASVLFQVPGMLLVTATLDLVRLDLISGMGRVTYSLIQLFSVAIGILIVMTFIDVPIL</sequence>
<dbReference type="GO" id="GO:0005886">
    <property type="term" value="C:plasma membrane"/>
    <property type="evidence" value="ECO:0007669"/>
    <property type="project" value="UniProtKB-SubCell"/>
</dbReference>
<reference evidence="9" key="2">
    <citation type="journal article" date="2022" name="Microbiol. Resour. Announc.">
        <title>Metagenome Sequencing to Explore Phylogenomics of Terrestrial Cyanobacteria.</title>
        <authorList>
            <person name="Ward R.D."/>
            <person name="Stajich J.E."/>
            <person name="Johansen J.R."/>
            <person name="Huntemann M."/>
            <person name="Clum A."/>
            <person name="Foster B."/>
            <person name="Foster B."/>
            <person name="Roux S."/>
            <person name="Palaniappan K."/>
            <person name="Varghese N."/>
            <person name="Mukherjee S."/>
            <person name="Reddy T.B.K."/>
            <person name="Daum C."/>
            <person name="Copeland A."/>
            <person name="Chen I.A."/>
            <person name="Ivanova N.N."/>
            <person name="Kyrpides N.C."/>
            <person name="Shapiro N."/>
            <person name="Eloe-Fadrosh E.A."/>
            <person name="Pietrasiak N."/>
        </authorList>
    </citation>
    <scope>NUCLEOTIDE SEQUENCE</scope>
    <source>
        <strain evidence="9">GSE-TBD4-15B</strain>
    </source>
</reference>
<proteinExistence type="inferred from homology"/>
<gene>
    <name evidence="9" type="ORF">KME07_05300</name>
</gene>
<dbReference type="GO" id="GO:0015744">
    <property type="term" value="P:succinate transport"/>
    <property type="evidence" value="ECO:0007669"/>
    <property type="project" value="TreeGrafter"/>
</dbReference>
<reference evidence="9" key="1">
    <citation type="submission" date="2021-05" db="EMBL/GenBank/DDBJ databases">
        <authorList>
            <person name="Pietrasiak N."/>
            <person name="Ward R."/>
            <person name="Stajich J.E."/>
            <person name="Kurbessoian T."/>
        </authorList>
    </citation>
    <scope>NUCLEOTIDE SEQUENCE</scope>
    <source>
        <strain evidence="9">GSE-TBD4-15B</strain>
    </source>
</reference>
<feature type="domain" description="Threonine/serine exporter-like N-terminal" evidence="8">
    <location>
        <begin position="21"/>
        <end position="263"/>
    </location>
</feature>
<dbReference type="InterPro" id="IPR050539">
    <property type="entry name" value="ThrE_Dicarb/AminoAcid_Exp"/>
</dbReference>